<sequence length="46" mass="5349">MDVNDLIKDLIKDLKLLSEEDRLAVFGCFCIHCGFDDPQCQCWNDE</sequence>
<organism evidence="1">
    <name type="scientific">marine sediment metagenome</name>
    <dbReference type="NCBI Taxonomy" id="412755"/>
    <lineage>
        <taxon>unclassified sequences</taxon>
        <taxon>metagenomes</taxon>
        <taxon>ecological metagenomes</taxon>
    </lineage>
</organism>
<reference evidence="1" key="1">
    <citation type="journal article" date="2015" name="Nature">
        <title>Complex archaea that bridge the gap between prokaryotes and eukaryotes.</title>
        <authorList>
            <person name="Spang A."/>
            <person name="Saw J.H."/>
            <person name="Jorgensen S.L."/>
            <person name="Zaremba-Niedzwiedzka K."/>
            <person name="Martijn J."/>
            <person name="Lind A.E."/>
            <person name="van Eijk R."/>
            <person name="Schleper C."/>
            <person name="Guy L."/>
            <person name="Ettema T.J."/>
        </authorList>
    </citation>
    <scope>NUCLEOTIDE SEQUENCE</scope>
</reference>
<comment type="caution">
    <text evidence="1">The sequence shown here is derived from an EMBL/GenBank/DDBJ whole genome shotgun (WGS) entry which is preliminary data.</text>
</comment>
<proteinExistence type="predicted"/>
<dbReference type="EMBL" id="LAZR01012284">
    <property type="protein sequence ID" value="KKM27644.1"/>
    <property type="molecule type" value="Genomic_DNA"/>
</dbReference>
<accession>A0A0F9J5H1</accession>
<protein>
    <submittedName>
        <fullName evidence="1">Uncharacterized protein</fullName>
    </submittedName>
</protein>
<name>A0A0F9J5H1_9ZZZZ</name>
<dbReference type="AlphaFoldDB" id="A0A0F9J5H1"/>
<gene>
    <name evidence="1" type="ORF">LCGC14_1572700</name>
</gene>
<evidence type="ECO:0000313" key="1">
    <source>
        <dbReference type="EMBL" id="KKM27644.1"/>
    </source>
</evidence>